<organism evidence="9 10">
    <name type="scientific">Anopheles albimanus</name>
    <name type="common">New world malaria mosquito</name>
    <dbReference type="NCBI Taxonomy" id="7167"/>
    <lineage>
        <taxon>Eukaryota</taxon>
        <taxon>Metazoa</taxon>
        <taxon>Ecdysozoa</taxon>
        <taxon>Arthropoda</taxon>
        <taxon>Hexapoda</taxon>
        <taxon>Insecta</taxon>
        <taxon>Pterygota</taxon>
        <taxon>Neoptera</taxon>
        <taxon>Endopterygota</taxon>
        <taxon>Diptera</taxon>
        <taxon>Nematocera</taxon>
        <taxon>Culicoidea</taxon>
        <taxon>Culicidae</taxon>
        <taxon>Anophelinae</taxon>
        <taxon>Anopheles</taxon>
    </lineage>
</organism>
<dbReference type="VEuPathDB" id="VectorBase:AALB010433"/>
<dbReference type="Proteomes" id="UP000069272">
    <property type="component" value="Chromosome 3R"/>
</dbReference>
<feature type="transmembrane region" description="Helical" evidence="8">
    <location>
        <begin position="75"/>
        <end position="95"/>
    </location>
</feature>
<feature type="coiled-coil region" evidence="6">
    <location>
        <begin position="169"/>
        <end position="196"/>
    </location>
</feature>
<dbReference type="GO" id="GO:0032472">
    <property type="term" value="P:Golgi calcium ion transport"/>
    <property type="evidence" value="ECO:0007669"/>
    <property type="project" value="TreeGrafter"/>
</dbReference>
<dbReference type="KEGG" id="aali:118463922"/>
<dbReference type="AlphaFoldDB" id="A0A182FV48"/>
<evidence type="ECO:0000256" key="6">
    <source>
        <dbReference type="SAM" id="Coils"/>
    </source>
</evidence>
<feature type="transmembrane region" description="Helical" evidence="8">
    <location>
        <begin position="21"/>
        <end position="43"/>
    </location>
</feature>
<comment type="similarity">
    <text evidence="2">Belongs to the GDT1 family.</text>
</comment>
<dbReference type="PANTHER" id="PTHR12608:SF1">
    <property type="entry name" value="TRANSMEMBRANE PROTEIN 165"/>
    <property type="match status" value="1"/>
</dbReference>
<proteinExistence type="inferred from homology"/>
<evidence type="ECO:0000313" key="10">
    <source>
        <dbReference type="Proteomes" id="UP000069272"/>
    </source>
</evidence>
<sequence length="551" mass="57364">MSGKSMMNKFVIRNIVQRAVHCTYVCVFYLMLLSLLDTAGIGADKMPKEDISAVSDGDELAPNGSIGEPTVDNGLLSSDIGFVHAFAASFMVIIVSELGDKTFFIAAIMAMRHPRLTVFAGAIAALALMTVLSVVFGMAATIIPRVYTFYISTALFALFGLKMLKDGYYMSATEAAEELEEVQSDLRKRDDELTRSLSGQRKETVELVPLSETEDLETSGKQRMLPRNGTATVIGGAHQRTTAGGSIHSLVELHGSAGAAVASAATSSSSLRLSSSASPLYAGHNRSGSGSTVAAVPSLVDGVTGHQHQQSGSQQQQRLAGRKAANGISAVGETGVVHSTGAGGLDGPGSGNDGDGGGGGVGVDRGTTGGQQQEVMLETKRNGTGGESEQRQRVRASAANGSVPSGADGATVAGSKMLEREVSASGSLMKVQDAESGTSRRLSRPRNVALKMLFRIFAQAFTMTFLAEWGDRSQLTTIILSARENVYGVIAGGVIGHSICTGLAVIGGRMIAQRISVRTVTLIGGVVFLLFAVSALFFGPGEEEPAKVPIP</sequence>
<reference evidence="9" key="2">
    <citation type="submission" date="2022-08" db="UniProtKB">
        <authorList>
            <consortium name="EnsemblMetazoa"/>
        </authorList>
    </citation>
    <scope>IDENTIFICATION</scope>
    <source>
        <strain evidence="9">STECLA/ALBI9_A</strain>
    </source>
</reference>
<dbReference type="InterPro" id="IPR001727">
    <property type="entry name" value="GDT1-like"/>
</dbReference>
<feature type="transmembrane region" description="Helical" evidence="8">
    <location>
        <begin position="486"/>
        <end position="507"/>
    </location>
</feature>
<keyword evidence="3 8" id="KW-0812">Transmembrane</keyword>
<evidence type="ECO:0000256" key="3">
    <source>
        <dbReference type="ARBA" id="ARBA00022692"/>
    </source>
</evidence>
<evidence type="ECO:0000256" key="4">
    <source>
        <dbReference type="ARBA" id="ARBA00022989"/>
    </source>
</evidence>
<feature type="region of interest" description="Disordered" evidence="7">
    <location>
        <begin position="302"/>
        <end position="413"/>
    </location>
</feature>
<accession>A0A182FV48</accession>
<dbReference type="GO" id="GO:0005384">
    <property type="term" value="F:manganese ion transmembrane transporter activity"/>
    <property type="evidence" value="ECO:0007669"/>
    <property type="project" value="TreeGrafter"/>
</dbReference>
<feature type="compositionally biased region" description="Gly residues" evidence="7">
    <location>
        <begin position="341"/>
        <end position="369"/>
    </location>
</feature>
<dbReference type="VEuPathDB" id="VectorBase:AALB20_029359"/>
<evidence type="ECO:0000313" key="9">
    <source>
        <dbReference type="EnsemblMetazoa" id="AALB010433-PA"/>
    </source>
</evidence>
<keyword evidence="10" id="KW-1185">Reference proteome</keyword>
<name>A0A182FV48_ANOAL</name>
<dbReference type="GeneID" id="118463922"/>
<dbReference type="EnsemblMetazoa" id="AALB010433-RA">
    <property type="protein sequence ID" value="AALB010433-PA"/>
    <property type="gene ID" value="AALB010433"/>
</dbReference>
<dbReference type="GO" id="GO:0005794">
    <property type="term" value="C:Golgi apparatus"/>
    <property type="evidence" value="ECO:0007669"/>
    <property type="project" value="TreeGrafter"/>
</dbReference>
<protein>
    <submittedName>
        <fullName evidence="9">Uncharacterized protein</fullName>
    </submittedName>
</protein>
<dbReference type="GO" id="GO:0032468">
    <property type="term" value="P:Golgi calcium ion homeostasis"/>
    <property type="evidence" value="ECO:0007669"/>
    <property type="project" value="TreeGrafter"/>
</dbReference>
<keyword evidence="5 8" id="KW-0472">Membrane</keyword>
<reference evidence="9 10" key="1">
    <citation type="journal article" date="2017" name="G3 (Bethesda)">
        <title>The Physical Genome Mapping of Anopheles albimanus Corrected Scaffold Misassemblies and Identified Interarm Rearrangements in Genus Anopheles.</title>
        <authorList>
            <person name="Artemov G.N."/>
            <person name="Peery A.N."/>
            <person name="Jiang X."/>
            <person name="Tu Z."/>
            <person name="Stegniy V.N."/>
            <person name="Sharakhova M.V."/>
            <person name="Sharakhov I.V."/>
        </authorList>
    </citation>
    <scope>NUCLEOTIDE SEQUENCE [LARGE SCALE GENOMIC DNA]</scope>
    <source>
        <strain evidence="9 10">ALBI9_A</strain>
    </source>
</reference>
<dbReference type="GO" id="GO:0015085">
    <property type="term" value="F:calcium ion transmembrane transporter activity"/>
    <property type="evidence" value="ECO:0007669"/>
    <property type="project" value="TreeGrafter"/>
</dbReference>
<evidence type="ECO:0000256" key="7">
    <source>
        <dbReference type="SAM" id="MobiDB-lite"/>
    </source>
</evidence>
<dbReference type="RefSeq" id="XP_035786772.1">
    <property type="nucleotide sequence ID" value="XM_035930879.1"/>
</dbReference>
<evidence type="ECO:0000256" key="1">
    <source>
        <dbReference type="ARBA" id="ARBA00004141"/>
    </source>
</evidence>
<keyword evidence="6" id="KW-0175">Coiled coil</keyword>
<feature type="transmembrane region" description="Helical" evidence="8">
    <location>
        <begin position="116"/>
        <end position="136"/>
    </location>
</feature>
<keyword evidence="4 8" id="KW-1133">Transmembrane helix</keyword>
<dbReference type="OrthoDB" id="442680at2759"/>
<comment type="subcellular location">
    <subcellularLocation>
        <location evidence="1">Membrane</location>
        <topology evidence="1">Multi-pass membrane protein</topology>
    </subcellularLocation>
</comment>
<dbReference type="PANTHER" id="PTHR12608">
    <property type="entry name" value="TRANSMEMBRANE PROTEIN HTP-1 RELATED"/>
    <property type="match status" value="1"/>
</dbReference>
<dbReference type="PROSITE" id="PS01214">
    <property type="entry name" value="UPF0016"/>
    <property type="match status" value="1"/>
</dbReference>
<dbReference type="Pfam" id="PF01169">
    <property type="entry name" value="GDT1"/>
    <property type="match status" value="2"/>
</dbReference>
<evidence type="ECO:0000256" key="8">
    <source>
        <dbReference type="SAM" id="Phobius"/>
    </source>
</evidence>
<feature type="transmembrane region" description="Helical" evidence="8">
    <location>
        <begin position="448"/>
        <end position="466"/>
    </location>
</feature>
<evidence type="ECO:0000256" key="5">
    <source>
        <dbReference type="ARBA" id="ARBA00023136"/>
    </source>
</evidence>
<dbReference type="STRING" id="7167.A0A182FV48"/>
<dbReference type="GO" id="GO:0016020">
    <property type="term" value="C:membrane"/>
    <property type="evidence" value="ECO:0007669"/>
    <property type="project" value="UniProtKB-SubCell"/>
</dbReference>
<dbReference type="InterPro" id="IPR049555">
    <property type="entry name" value="GDT1-like_CS"/>
</dbReference>
<evidence type="ECO:0000256" key="2">
    <source>
        <dbReference type="ARBA" id="ARBA00009190"/>
    </source>
</evidence>
<feature type="transmembrane region" description="Helical" evidence="8">
    <location>
        <begin position="142"/>
        <end position="161"/>
    </location>
</feature>
<feature type="compositionally biased region" description="Low complexity" evidence="7">
    <location>
        <begin position="305"/>
        <end position="317"/>
    </location>
</feature>
<feature type="transmembrane region" description="Helical" evidence="8">
    <location>
        <begin position="519"/>
        <end position="539"/>
    </location>
</feature>